<dbReference type="InterPro" id="IPR037914">
    <property type="entry name" value="SpoVT-AbrB_sf"/>
</dbReference>
<evidence type="ECO:0000259" key="2">
    <source>
        <dbReference type="PROSITE" id="PS51740"/>
    </source>
</evidence>
<protein>
    <submittedName>
        <fullName evidence="3">Transcriptional regulator, AbrB family</fullName>
    </submittedName>
</protein>
<dbReference type="InterPro" id="IPR035642">
    <property type="entry name" value="MraZ_N"/>
</dbReference>
<dbReference type="Gene3D" id="2.10.260.10">
    <property type="match status" value="1"/>
</dbReference>
<dbReference type="NCBIfam" id="TIGR01439">
    <property type="entry name" value="lp_hng_hel_AbrB"/>
    <property type="match status" value="1"/>
</dbReference>
<dbReference type="Pfam" id="PF04014">
    <property type="entry name" value="MazE_antitoxin"/>
    <property type="match status" value="1"/>
</dbReference>
<dbReference type="AlphaFoldDB" id="Q1IHH7"/>
<dbReference type="STRING" id="204669.Acid345_4673"/>
<reference evidence="3 4" key="1">
    <citation type="journal article" date="2009" name="Appl. Environ. Microbiol.">
        <title>Three genomes from the phylum Acidobacteria provide insight into the lifestyles of these microorganisms in soils.</title>
        <authorList>
            <person name="Ward N.L."/>
            <person name="Challacombe J.F."/>
            <person name="Janssen P.H."/>
            <person name="Henrissat B."/>
            <person name="Coutinho P.M."/>
            <person name="Wu M."/>
            <person name="Xie G."/>
            <person name="Haft D.H."/>
            <person name="Sait M."/>
            <person name="Badger J."/>
            <person name="Barabote R.D."/>
            <person name="Bradley B."/>
            <person name="Brettin T.S."/>
            <person name="Brinkac L.M."/>
            <person name="Bruce D."/>
            <person name="Creasy T."/>
            <person name="Daugherty S.C."/>
            <person name="Davidsen T.M."/>
            <person name="DeBoy R.T."/>
            <person name="Detter J.C."/>
            <person name="Dodson R.J."/>
            <person name="Durkin A.S."/>
            <person name="Ganapathy A."/>
            <person name="Gwinn-Giglio M."/>
            <person name="Han C.S."/>
            <person name="Khouri H."/>
            <person name="Kiss H."/>
            <person name="Kothari S.P."/>
            <person name="Madupu R."/>
            <person name="Nelson K.E."/>
            <person name="Nelson W.C."/>
            <person name="Paulsen I."/>
            <person name="Penn K."/>
            <person name="Ren Q."/>
            <person name="Rosovitz M.J."/>
            <person name="Selengut J.D."/>
            <person name="Shrivastava S."/>
            <person name="Sullivan S.A."/>
            <person name="Tapia R."/>
            <person name="Thompson L.S."/>
            <person name="Watkins K.L."/>
            <person name="Yang Q."/>
            <person name="Yu C."/>
            <person name="Zafar N."/>
            <person name="Zhou L."/>
            <person name="Kuske C.R."/>
        </authorList>
    </citation>
    <scope>NUCLEOTIDE SEQUENCE [LARGE SCALE GENOMIC DNA]</scope>
    <source>
        <strain evidence="3 4">Ellin345</strain>
    </source>
</reference>
<dbReference type="PROSITE" id="PS51740">
    <property type="entry name" value="SPOVT_ABRB"/>
    <property type="match status" value="1"/>
</dbReference>
<dbReference type="KEGG" id="aba:Acid345_4673"/>
<evidence type="ECO:0000313" key="3">
    <source>
        <dbReference type="EMBL" id="ABF43673.1"/>
    </source>
</evidence>
<feature type="domain" description="SpoVT-AbrB" evidence="2">
    <location>
        <begin position="52"/>
        <end position="97"/>
    </location>
</feature>
<keyword evidence="4" id="KW-1185">Reference proteome</keyword>
<accession>Q1IHH7</accession>
<dbReference type="GO" id="GO:0003677">
    <property type="term" value="F:DNA binding"/>
    <property type="evidence" value="ECO:0007669"/>
    <property type="project" value="UniProtKB-UniRule"/>
</dbReference>
<proteinExistence type="predicted"/>
<dbReference type="SUPFAM" id="SSF89447">
    <property type="entry name" value="AbrB/MazE/MraZ-like"/>
    <property type="match status" value="1"/>
</dbReference>
<dbReference type="eggNOG" id="COG2002">
    <property type="taxonomic scope" value="Bacteria"/>
</dbReference>
<dbReference type="InterPro" id="IPR007159">
    <property type="entry name" value="SpoVT-AbrB_dom"/>
</dbReference>
<gene>
    <name evidence="3" type="ordered locus">Acid345_4673</name>
</gene>
<dbReference type="EnsemblBacteria" id="ABF43673">
    <property type="protein sequence ID" value="ABF43673"/>
    <property type="gene ID" value="Acid345_4673"/>
</dbReference>
<sequence>MSLPIPTPPLPPLVIQRSAPARRRICCFRRWHIKHFVPPCYNSVTEVSMAQRVKVRIAAKGRVVIPASFREALGWKEGDEVQLTADEHGLRISTLENRIAEAQEYVRSFVPKGRSLSSELIEERRKEARRE</sequence>
<name>Q1IHH7_KORVE</name>
<evidence type="ECO:0000313" key="4">
    <source>
        <dbReference type="Proteomes" id="UP000002432"/>
    </source>
</evidence>
<dbReference type="CDD" id="cd16320">
    <property type="entry name" value="MraZ_N"/>
    <property type="match status" value="1"/>
</dbReference>
<keyword evidence="1" id="KW-0238">DNA-binding</keyword>
<dbReference type="SMART" id="SM00966">
    <property type="entry name" value="SpoVT_AbrB"/>
    <property type="match status" value="1"/>
</dbReference>
<organism evidence="3 4">
    <name type="scientific">Koribacter versatilis (strain Ellin345)</name>
    <dbReference type="NCBI Taxonomy" id="204669"/>
    <lineage>
        <taxon>Bacteria</taxon>
        <taxon>Pseudomonadati</taxon>
        <taxon>Acidobacteriota</taxon>
        <taxon>Terriglobia</taxon>
        <taxon>Terriglobales</taxon>
        <taxon>Candidatus Korobacteraceae</taxon>
        <taxon>Candidatus Korobacter</taxon>
    </lineage>
</organism>
<dbReference type="HOGENOM" id="CLU_1924809_0_0_0"/>
<evidence type="ECO:0000256" key="1">
    <source>
        <dbReference type="PROSITE-ProRule" id="PRU01076"/>
    </source>
</evidence>
<dbReference type="Proteomes" id="UP000002432">
    <property type="component" value="Chromosome"/>
</dbReference>
<dbReference type="EMBL" id="CP000360">
    <property type="protein sequence ID" value="ABF43673.1"/>
    <property type="molecule type" value="Genomic_DNA"/>
</dbReference>